<accession>A0A5C8HU38</accession>
<reference evidence="9 10" key="1">
    <citation type="submission" date="2019-08" db="EMBL/GenBank/DDBJ databases">
        <authorList>
            <person name="Dong K."/>
        </authorList>
    </citation>
    <scope>NUCLEOTIDE SEQUENCE [LARGE SCALE GENOMIC DNA]</scope>
    <source>
        <strain evidence="9 10">M4-8</strain>
    </source>
</reference>
<dbReference type="GO" id="GO:0006508">
    <property type="term" value="P:proteolysis"/>
    <property type="evidence" value="ECO:0007669"/>
    <property type="project" value="UniProtKB-KW"/>
</dbReference>
<keyword evidence="3 5" id="KW-0378">Hydrolase</keyword>
<name>A0A5C8HU38_9MICO</name>
<dbReference type="InterPro" id="IPR036852">
    <property type="entry name" value="Peptidase_S8/S53_dom_sf"/>
</dbReference>
<dbReference type="SUPFAM" id="SSF52743">
    <property type="entry name" value="Subtilisin-like"/>
    <property type="match status" value="1"/>
</dbReference>
<evidence type="ECO:0000259" key="8">
    <source>
        <dbReference type="Pfam" id="PF00082"/>
    </source>
</evidence>
<dbReference type="PRINTS" id="PR00723">
    <property type="entry name" value="SUBTILISIN"/>
</dbReference>
<evidence type="ECO:0000313" key="9">
    <source>
        <dbReference type="EMBL" id="TXK06688.1"/>
    </source>
</evidence>
<dbReference type="PROSITE" id="PS51892">
    <property type="entry name" value="SUBTILASE"/>
    <property type="match status" value="1"/>
</dbReference>
<dbReference type="PROSITE" id="PS00138">
    <property type="entry name" value="SUBTILASE_SER"/>
    <property type="match status" value="1"/>
</dbReference>
<proteinExistence type="inferred from homology"/>
<feature type="region of interest" description="Disordered" evidence="6">
    <location>
        <begin position="419"/>
        <end position="439"/>
    </location>
</feature>
<feature type="active site" description="Charge relay system" evidence="5">
    <location>
        <position position="267"/>
    </location>
</feature>
<sequence length="439" mass="44507">MLSLSAPATAVELAEDPTPTPTDSSTVAPSPTPTDPVRAGQYWLDAYGITEAWKTTKGKGVTVAVIDTGVAHTSALDPAVIGGTDFSGAGSEDGRSPVGVKDANHGSYVASLLAARETSPGTGMVGVAPEADILAISVGFGSSATVPFVEQLADAIVWAVDEGADIINLSLTTNQLSWDESWDEAFQYAFDNDVVVIVAAGNRGSGTAVVGAPATIPGVLTVAGVDPTGKASLGASTQGITIGVAAPSEKLLGIAPDGSVVTWDGTSGAAPIVAGVAALVRSAHPDLDAANVIQRLIETATPVAGAPTPSPLYGYGLIDANAAVTATDVSHVDANPMGSLAEWVRIYRRADAPPPPQQQGEVSPVQIPELPPVEAQAPKTNPLMPSLESIRNGSIPLIAVTLPGILLVLGVTAAARSIRSARESRTSSNDHSKEVSFRA</sequence>
<dbReference type="OrthoDB" id="9798386at2"/>
<keyword evidence="2 5" id="KW-0645">Protease</keyword>
<dbReference type="EMBL" id="VRSW01000001">
    <property type="protein sequence ID" value="TXK06688.1"/>
    <property type="molecule type" value="Genomic_DNA"/>
</dbReference>
<evidence type="ECO:0000256" key="3">
    <source>
        <dbReference type="ARBA" id="ARBA00022801"/>
    </source>
</evidence>
<dbReference type="InterPro" id="IPR023828">
    <property type="entry name" value="Peptidase_S8_Ser-AS"/>
</dbReference>
<evidence type="ECO:0000256" key="1">
    <source>
        <dbReference type="ARBA" id="ARBA00011073"/>
    </source>
</evidence>
<feature type="active site" description="Charge relay system" evidence="5">
    <location>
        <position position="67"/>
    </location>
</feature>
<evidence type="ECO:0000313" key="10">
    <source>
        <dbReference type="Proteomes" id="UP000321196"/>
    </source>
</evidence>
<keyword evidence="4 5" id="KW-0720">Serine protease</keyword>
<feature type="domain" description="Peptidase S8/S53" evidence="8">
    <location>
        <begin position="58"/>
        <end position="316"/>
    </location>
</feature>
<dbReference type="InterPro" id="IPR022398">
    <property type="entry name" value="Peptidase_S8_His-AS"/>
</dbReference>
<evidence type="ECO:0000256" key="5">
    <source>
        <dbReference type="PROSITE-ProRule" id="PRU01240"/>
    </source>
</evidence>
<dbReference type="PANTHER" id="PTHR43806:SF11">
    <property type="entry name" value="CEREVISIN-RELATED"/>
    <property type="match status" value="1"/>
</dbReference>
<dbReference type="InterPro" id="IPR050131">
    <property type="entry name" value="Peptidase_S8_subtilisin-like"/>
</dbReference>
<feature type="compositionally biased region" description="Basic and acidic residues" evidence="6">
    <location>
        <begin position="420"/>
        <end position="439"/>
    </location>
</feature>
<dbReference type="Pfam" id="PF00082">
    <property type="entry name" value="Peptidase_S8"/>
    <property type="match status" value="1"/>
</dbReference>
<dbReference type="PANTHER" id="PTHR43806">
    <property type="entry name" value="PEPTIDASE S8"/>
    <property type="match status" value="1"/>
</dbReference>
<dbReference type="AlphaFoldDB" id="A0A5C8HU38"/>
<evidence type="ECO:0000256" key="7">
    <source>
        <dbReference type="SAM" id="Phobius"/>
    </source>
</evidence>
<feature type="region of interest" description="Disordered" evidence="6">
    <location>
        <begin position="1"/>
        <end position="37"/>
    </location>
</feature>
<dbReference type="InterPro" id="IPR000209">
    <property type="entry name" value="Peptidase_S8/S53_dom"/>
</dbReference>
<dbReference type="Gene3D" id="3.40.50.200">
    <property type="entry name" value="Peptidase S8/S53 domain"/>
    <property type="match status" value="1"/>
</dbReference>
<keyword evidence="7" id="KW-0472">Membrane</keyword>
<evidence type="ECO:0000256" key="2">
    <source>
        <dbReference type="ARBA" id="ARBA00022670"/>
    </source>
</evidence>
<dbReference type="Proteomes" id="UP000321196">
    <property type="component" value="Unassembled WGS sequence"/>
</dbReference>
<evidence type="ECO:0000256" key="4">
    <source>
        <dbReference type="ARBA" id="ARBA00022825"/>
    </source>
</evidence>
<organism evidence="9 10">
    <name type="scientific">Microbacterium mitrae</name>
    <dbReference type="NCBI Taxonomy" id="664640"/>
    <lineage>
        <taxon>Bacteria</taxon>
        <taxon>Bacillati</taxon>
        <taxon>Actinomycetota</taxon>
        <taxon>Actinomycetes</taxon>
        <taxon>Micrococcales</taxon>
        <taxon>Microbacteriaceae</taxon>
        <taxon>Microbacterium</taxon>
    </lineage>
</organism>
<comment type="similarity">
    <text evidence="1 5">Belongs to the peptidase S8 family.</text>
</comment>
<protein>
    <submittedName>
        <fullName evidence="9">S8 family serine peptidase</fullName>
    </submittedName>
</protein>
<keyword evidence="7" id="KW-1133">Transmembrane helix</keyword>
<comment type="caution">
    <text evidence="9">The sequence shown here is derived from an EMBL/GenBank/DDBJ whole genome shotgun (WGS) entry which is preliminary data.</text>
</comment>
<dbReference type="PROSITE" id="PS00137">
    <property type="entry name" value="SUBTILASE_HIS"/>
    <property type="match status" value="1"/>
</dbReference>
<keyword evidence="10" id="KW-1185">Reference proteome</keyword>
<evidence type="ECO:0000256" key="6">
    <source>
        <dbReference type="SAM" id="MobiDB-lite"/>
    </source>
</evidence>
<feature type="transmembrane region" description="Helical" evidence="7">
    <location>
        <begin position="395"/>
        <end position="415"/>
    </location>
</feature>
<feature type="active site" description="Charge relay system" evidence="5">
    <location>
        <position position="105"/>
    </location>
</feature>
<gene>
    <name evidence="9" type="ORF">FVP60_03325</name>
</gene>
<dbReference type="GO" id="GO:0004252">
    <property type="term" value="F:serine-type endopeptidase activity"/>
    <property type="evidence" value="ECO:0007669"/>
    <property type="project" value="UniProtKB-UniRule"/>
</dbReference>
<dbReference type="InterPro" id="IPR015500">
    <property type="entry name" value="Peptidase_S8_subtilisin-rel"/>
</dbReference>
<keyword evidence="7" id="KW-0812">Transmembrane</keyword>